<sequence length="926" mass="99270">MNVKQISYWVSGQQGFIKALTALSLSLLLAACGGGSNSDGDGLSARLNPDGSPANSSGNNGATGAGGTGTSTTPVANSNLTIDFSSPTQVNFGSAITINASTTNAQGAVSYALTGAPEGMLIDSASGEISWTPTGLNFGKDTQFNYRVSATDNAGTNTMVGSVTITDASIQPLVRSSARVPTKQNSIHIGDFNGDGDNEVLITDNVSLIYTLKWDGTLNNGQGDFYQEWVYPYSLGKQGYIDAIDAADVNGDGRLDIIVLNGNTVSVIDGATRSLMYFYEIADAVKGYAVFARNIDVDAAIEIVTLVSKGPAQEQLNVFTVPAGRNRTLNNDWTSPVDNYGSAMTIGNMDFADVQLEIATSAGYVFDGISFNDEYLAAKPRYGFGDQLVAADLDGDGVKEIVGLYSDSGIGEVEVFSLHEQSGLFGDLATVRDPDTTRCSIAAIDSDNNGVDEIYLGECVNSGTSDGELLDVYTATNRASFSGATLYRQATASFTSDRLFGGFVSLVIGDVDSDNDLEVVWGNKITSDKYNAITVMDLSTSLDAGEMVITRQNTNLALFDTAFTGAVDFLYAPGTRYATFMSNTSTAEKDFNSEESYNSAARFSFIDYDSGRVAISSRISRTNSITAGQKVIAADISGIGYEQLIFSGGFLALSSEFTSYELVDFGANLNHPRESVHGGWLPETAYTVDYGLEGNWSAVFDLANLDNDSDLEILGFMKNYLFSYETTLVFQNWQSIRIDGQGIDIKIEDVNDDGENDLVHLTDTGLYIRMRDNDPQHQVSSFYDTIFLFDNLFQGTTLTAMQIVDINADGQKEIIVSAKTDTGGTIYILDNTAAVLAEVAVDGEITDFQKGQMDNSVLAAWKTDGDADSIDTAYISEFAISSDMQTVTEIMRSPALLGAVSPHSMNYTDDNSRLLVGTRYGMYVTR</sequence>
<dbReference type="InterPro" id="IPR028994">
    <property type="entry name" value="Integrin_alpha_N"/>
</dbReference>
<evidence type="ECO:0000256" key="1">
    <source>
        <dbReference type="ARBA" id="ARBA00022729"/>
    </source>
</evidence>
<dbReference type="SUPFAM" id="SSF49313">
    <property type="entry name" value="Cadherin-like"/>
    <property type="match status" value="1"/>
</dbReference>
<dbReference type="Gene3D" id="2.60.40.10">
    <property type="entry name" value="Immunoglobulins"/>
    <property type="match status" value="1"/>
</dbReference>
<evidence type="ECO:0000313" key="3">
    <source>
        <dbReference type="EMBL" id="VAX11737.1"/>
    </source>
</evidence>
<reference evidence="3" key="1">
    <citation type="submission" date="2018-06" db="EMBL/GenBank/DDBJ databases">
        <authorList>
            <person name="Zhirakovskaya E."/>
        </authorList>
    </citation>
    <scope>NUCLEOTIDE SEQUENCE</scope>
</reference>
<dbReference type="InterPro" id="IPR013517">
    <property type="entry name" value="FG-GAP"/>
</dbReference>
<dbReference type="InterPro" id="IPR013783">
    <property type="entry name" value="Ig-like_fold"/>
</dbReference>
<feature type="region of interest" description="Disordered" evidence="2">
    <location>
        <begin position="39"/>
        <end position="73"/>
    </location>
</feature>
<name>A0A3B1C4A9_9ZZZZ</name>
<dbReference type="EMBL" id="UOFY01000075">
    <property type="protein sequence ID" value="VAX11737.1"/>
    <property type="molecule type" value="Genomic_DNA"/>
</dbReference>
<dbReference type="PROSITE" id="PS51257">
    <property type="entry name" value="PROKAR_LIPOPROTEIN"/>
    <property type="match status" value="1"/>
</dbReference>
<protein>
    <recommendedName>
        <fullName evidence="4">Cadherin domain-containing protein</fullName>
    </recommendedName>
</protein>
<proteinExistence type="predicted"/>
<keyword evidence="1" id="KW-0732">Signal</keyword>
<evidence type="ECO:0008006" key="4">
    <source>
        <dbReference type="Google" id="ProtNLM"/>
    </source>
</evidence>
<dbReference type="SUPFAM" id="SSF69318">
    <property type="entry name" value="Integrin alpha N-terminal domain"/>
    <property type="match status" value="2"/>
</dbReference>
<evidence type="ECO:0000256" key="2">
    <source>
        <dbReference type="SAM" id="MobiDB-lite"/>
    </source>
</evidence>
<dbReference type="Pfam" id="PF13517">
    <property type="entry name" value="FG-GAP_3"/>
    <property type="match status" value="1"/>
</dbReference>
<organism evidence="3">
    <name type="scientific">hydrothermal vent metagenome</name>
    <dbReference type="NCBI Taxonomy" id="652676"/>
    <lineage>
        <taxon>unclassified sequences</taxon>
        <taxon>metagenomes</taxon>
        <taxon>ecological metagenomes</taxon>
    </lineage>
</organism>
<dbReference type="GO" id="GO:0016020">
    <property type="term" value="C:membrane"/>
    <property type="evidence" value="ECO:0007669"/>
    <property type="project" value="InterPro"/>
</dbReference>
<dbReference type="GO" id="GO:0005509">
    <property type="term" value="F:calcium ion binding"/>
    <property type="evidence" value="ECO:0007669"/>
    <property type="project" value="InterPro"/>
</dbReference>
<dbReference type="AlphaFoldDB" id="A0A3B1C4A9"/>
<accession>A0A3B1C4A9</accession>
<dbReference type="Pfam" id="PF05345">
    <property type="entry name" value="He_PIG"/>
    <property type="match status" value="1"/>
</dbReference>
<dbReference type="InterPro" id="IPR015919">
    <property type="entry name" value="Cadherin-like_sf"/>
</dbReference>
<gene>
    <name evidence="3" type="ORF">MNBD_GAMMA25-2153</name>
</gene>